<evidence type="ECO:0000313" key="4">
    <source>
        <dbReference type="Proteomes" id="UP000757232"/>
    </source>
</evidence>
<gene>
    <name evidence="3" type="ORF">A7U60_g4264</name>
</gene>
<reference evidence="3" key="1">
    <citation type="submission" date="2016-06" db="EMBL/GenBank/DDBJ databases">
        <title>Draft Genome sequence of the fungus Inonotus baumii.</title>
        <authorList>
            <person name="Zhu H."/>
            <person name="Lin W."/>
        </authorList>
    </citation>
    <scope>NUCLEOTIDE SEQUENCE</scope>
    <source>
        <strain evidence="3">821</strain>
    </source>
</reference>
<dbReference type="InterPro" id="IPR048339">
    <property type="entry name" value="Mediator_Med16_C"/>
</dbReference>
<evidence type="ECO:0000313" key="3">
    <source>
        <dbReference type="EMBL" id="OCB88561.1"/>
    </source>
</evidence>
<protein>
    <recommendedName>
        <fullName evidence="2">Mediator complex subunit 16 C-terminal domain-containing protein</fullName>
    </recommendedName>
</protein>
<sequence>MVDRLDAPRRPLPYSHSRTHSHTLAHTLAASDLKLPNTTKGKQKETEDFRFGWWDFVPLFEPRRPPVQWTSSSLILTAHATEPRVACLHFPSNKHFTLPDPPALSASPASYDPPSIICASSRDDEIFAYFPGIDVDGVGCFWSKSRTVDDWTIREWQTFARGDDVVAARWLDPYRKWSSSDSGTPVRLPALGPFIPSLHPVLITVTETRLCDVFYLHPQAEKLHMLSASLARRSVSKETQKRPIGEQVEGPRGLGRCVHAAIGVGYDESSVLVSTYSSFVPGAAPESQRQRSADVNLSLTVPAFEEPEATSNWETWRDEKVIDVCEVNISIEGFFLSLVTTPLPSIRDFPRSGRCLIGMTFVPALPSNTLTMAPSTPTQTHRRVTPQSSPASVPAHISQSPGRSILRSPVKAAAAKPMLEKVRGRTPSPLYLLCTTLEHGQFAASPSSELILYIFWRNPVDPQTWYFRRMSQLTLTSSVVVHVSHFQPINTPQHTSALLGTLNHEGQPMRRKGEQRVTVGKLHILRLPELQIDDGWEATNLVCPVGSYGVELPFSFAVSPNHSLVCAIPAASLTSFRANVLAFIHRHPSRTMHSGQEYVWQKPKRHLATCAAIALQRRISPGDIIHILCTQSVPISAVEDALATVLLDFETNHAGTTTMWIIEVIGKRSLFARSDAETGDLISRYQAGLEVCSLSACSAVWEETFVTAGYDPDAIWYLTSLCGYFMEVFLENLLKDCVEFASEISLVESHSDSIDGNKRTEYPNGQTSSVYLSSSLLHLVHPYMLGTLHRFVQHVRRFRGFLGSKMRAEEHLQVAREILIDCVDSSPVDLEALDKVLSEIKSEVKMNAGMVEHSPDIARRALVSLKPPAQYSSLLQKIVSKLMQAKVVDKLALFIKPTDLVDGVLGLSMSSSGKMHDRDIITKGYLTGQNQTLQCLRCDGKSEIGAKMNIAQEHPSIRWTTWERTWQTHCVCGGLWSSRR</sequence>
<dbReference type="EMBL" id="LNZH02000176">
    <property type="protein sequence ID" value="OCB88561.1"/>
    <property type="molecule type" value="Genomic_DNA"/>
</dbReference>
<keyword evidence="4" id="KW-1185">Reference proteome</keyword>
<accession>A0A9Q5N9C0</accession>
<feature type="region of interest" description="Disordered" evidence="1">
    <location>
        <begin position="1"/>
        <end position="20"/>
    </location>
</feature>
<feature type="compositionally biased region" description="Polar residues" evidence="1">
    <location>
        <begin position="375"/>
        <end position="402"/>
    </location>
</feature>
<feature type="region of interest" description="Disordered" evidence="1">
    <location>
        <begin position="375"/>
        <end position="404"/>
    </location>
</feature>
<dbReference type="Proteomes" id="UP000757232">
    <property type="component" value="Unassembled WGS sequence"/>
</dbReference>
<evidence type="ECO:0000256" key="1">
    <source>
        <dbReference type="SAM" id="MobiDB-lite"/>
    </source>
</evidence>
<dbReference type="OrthoDB" id="2535907at2759"/>
<dbReference type="Pfam" id="PF20719">
    <property type="entry name" value="Med16_C"/>
    <property type="match status" value="1"/>
</dbReference>
<feature type="domain" description="Mediator complex subunit 16 C-terminal" evidence="2">
    <location>
        <begin position="930"/>
        <end position="977"/>
    </location>
</feature>
<dbReference type="AlphaFoldDB" id="A0A9Q5N9C0"/>
<name>A0A9Q5N9C0_SANBA</name>
<evidence type="ECO:0000259" key="2">
    <source>
        <dbReference type="Pfam" id="PF20719"/>
    </source>
</evidence>
<proteinExistence type="predicted"/>
<comment type="caution">
    <text evidence="3">The sequence shown here is derived from an EMBL/GenBank/DDBJ whole genome shotgun (WGS) entry which is preliminary data.</text>
</comment>
<organism evidence="3 4">
    <name type="scientific">Sanghuangporus baumii</name>
    <name type="common">Phellinus baumii</name>
    <dbReference type="NCBI Taxonomy" id="108892"/>
    <lineage>
        <taxon>Eukaryota</taxon>
        <taxon>Fungi</taxon>
        <taxon>Dikarya</taxon>
        <taxon>Basidiomycota</taxon>
        <taxon>Agaricomycotina</taxon>
        <taxon>Agaricomycetes</taxon>
        <taxon>Hymenochaetales</taxon>
        <taxon>Hymenochaetaceae</taxon>
        <taxon>Sanghuangporus</taxon>
    </lineage>
</organism>